<gene>
    <name evidence="6 12" type="primary">ldh</name>
    <name evidence="12" type="ORF">T472_0206420</name>
</gene>
<dbReference type="Pfam" id="PF00056">
    <property type="entry name" value="Ldh_1_N"/>
    <property type="match status" value="1"/>
</dbReference>
<keyword evidence="13" id="KW-1185">Reference proteome</keyword>
<evidence type="ECO:0000313" key="13">
    <source>
        <dbReference type="Proteomes" id="UP000017747"/>
    </source>
</evidence>
<dbReference type="Proteomes" id="UP000017747">
    <property type="component" value="Unassembled WGS sequence"/>
</dbReference>
<feature type="binding site" evidence="6">
    <location>
        <begin position="150"/>
        <end position="153"/>
    </location>
    <ligand>
        <name>substrate</name>
    </ligand>
</feature>
<name>V7I5B5_9CLOT</name>
<feature type="binding site" evidence="6 9">
    <location>
        <begin position="120"/>
        <end position="122"/>
    </location>
    <ligand>
        <name>NAD(+)</name>
        <dbReference type="ChEBI" id="CHEBI:57540"/>
    </ligand>
</feature>
<evidence type="ECO:0000256" key="3">
    <source>
        <dbReference type="ARBA" id="ARBA00012967"/>
    </source>
</evidence>
<evidence type="ECO:0000256" key="2">
    <source>
        <dbReference type="ARBA" id="ARBA00006054"/>
    </source>
</evidence>
<dbReference type="Pfam" id="PF02866">
    <property type="entry name" value="Ldh_1_C"/>
    <property type="match status" value="1"/>
</dbReference>
<dbReference type="PATRIC" id="fig|994573.3.peg.1199"/>
<feature type="binding site" evidence="6 9">
    <location>
        <position position="36"/>
    </location>
    <ligand>
        <name>NAD(+)</name>
        <dbReference type="ChEBI" id="CHEBI:57540"/>
    </ligand>
</feature>
<feature type="binding site" evidence="6">
    <location>
        <begin position="122"/>
        <end position="125"/>
    </location>
    <ligand>
        <name>substrate</name>
    </ligand>
</feature>
<dbReference type="SUPFAM" id="SSF56327">
    <property type="entry name" value="LDH C-terminal domain-like"/>
    <property type="match status" value="1"/>
</dbReference>
<dbReference type="PRINTS" id="PR00086">
    <property type="entry name" value="LLDHDRGNASE"/>
</dbReference>
<dbReference type="UniPathway" id="UPA00554">
    <property type="reaction ID" value="UER00611"/>
</dbReference>
<dbReference type="Gene3D" id="3.40.50.720">
    <property type="entry name" value="NAD(P)-binding Rossmann-like Domain"/>
    <property type="match status" value="1"/>
</dbReference>
<keyword evidence="5 6" id="KW-0520">NAD</keyword>
<dbReference type="InterPro" id="IPR022383">
    <property type="entry name" value="Lactate/malate_DH_C"/>
</dbReference>
<dbReference type="InterPro" id="IPR015955">
    <property type="entry name" value="Lactate_DH/Glyco_Ohase_4_C"/>
</dbReference>
<dbReference type="RefSeq" id="WP_023384967.1">
    <property type="nucleotide sequence ID" value="NZ_AXUN02000113.1"/>
</dbReference>
<dbReference type="HAMAP" id="MF_00488">
    <property type="entry name" value="Lactate_dehydrog"/>
    <property type="match status" value="1"/>
</dbReference>
<sequence>MKSGGKIVILGAGHVGSHCGMALAWRGICQEVVLVDKNEKKAAAQAMDISDALTFPPSAAVVRQGSYSDCADADIVVIAIGEPRLPGQTRLDLLESSARMLRELTETLKPIGIGGVVVTITNPADIAAYYVRRELDLPRERVFGTGTLLDTARLVKTISEKSGVFRGAISAFSMGEHGDSSMIPFSQVRIGALPLDSYPGLDKEYILERTRMTGMDIINGKDSTEFGIGQALTALCASILGDERQVFPLSVLLEGEYGQRDVNCGVPCVVGRNGIESIVELPLTSEEQAQLDASCDIIRRHIEKACNQHKVI</sequence>
<dbReference type="GO" id="GO:0005737">
    <property type="term" value="C:cytoplasm"/>
    <property type="evidence" value="ECO:0007669"/>
    <property type="project" value="UniProtKB-SubCell"/>
</dbReference>
<evidence type="ECO:0000256" key="7">
    <source>
        <dbReference type="PIRSR" id="PIRSR000102-1"/>
    </source>
</evidence>
<dbReference type="GO" id="GO:0004459">
    <property type="term" value="F:L-lactate dehydrogenase (NAD+) activity"/>
    <property type="evidence" value="ECO:0007669"/>
    <property type="project" value="UniProtKB-UniRule"/>
</dbReference>
<dbReference type="InterPro" id="IPR001236">
    <property type="entry name" value="Lactate/malate_DH_N"/>
</dbReference>
<organism evidence="12 13">
    <name type="scientific">Youngiibacter fragilis 232.1</name>
    <dbReference type="NCBI Taxonomy" id="994573"/>
    <lineage>
        <taxon>Bacteria</taxon>
        <taxon>Bacillati</taxon>
        <taxon>Bacillota</taxon>
        <taxon>Clostridia</taxon>
        <taxon>Eubacteriales</taxon>
        <taxon>Clostridiaceae</taxon>
        <taxon>Youngiibacter</taxon>
    </lineage>
</organism>
<proteinExistence type="inferred from homology"/>
<comment type="caution">
    <text evidence="12">The sequence shown here is derived from an EMBL/GenBank/DDBJ whole genome shotgun (WGS) entry which is preliminary data.</text>
</comment>
<feature type="binding site" evidence="9">
    <location>
        <begin position="11"/>
        <end position="16"/>
    </location>
    <ligand>
        <name>NAD(+)</name>
        <dbReference type="ChEBI" id="CHEBI:57540"/>
    </ligand>
</feature>
<feature type="binding site" evidence="6">
    <location>
        <position position="145"/>
    </location>
    <ligand>
        <name>NAD(+)</name>
        <dbReference type="ChEBI" id="CHEBI:57540"/>
    </ligand>
</feature>
<dbReference type="AlphaFoldDB" id="V7I5B5"/>
<feature type="binding site" evidence="6">
    <location>
        <position position="224"/>
    </location>
    <ligand>
        <name>substrate</name>
    </ligand>
</feature>
<evidence type="ECO:0000256" key="9">
    <source>
        <dbReference type="PIRSR" id="PIRSR000102-3"/>
    </source>
</evidence>
<feature type="active site" description="Proton acceptor" evidence="6 7">
    <location>
        <position position="177"/>
    </location>
</feature>
<dbReference type="GO" id="GO:0006096">
    <property type="term" value="P:glycolytic process"/>
    <property type="evidence" value="ECO:0007669"/>
    <property type="project" value="UniProtKB-UniRule"/>
</dbReference>
<comment type="subcellular location">
    <subcellularLocation>
        <location evidence="6">Cytoplasm</location>
    </subcellularLocation>
</comment>
<dbReference type="PANTHER" id="PTHR43128:SF31">
    <property type="entry name" value="L-LACTATE DEHYDROGENASE"/>
    <property type="match status" value="1"/>
</dbReference>
<feature type="domain" description="Lactate/malate dehydrogenase C-terminal" evidence="11">
    <location>
        <begin position="147"/>
        <end position="307"/>
    </location>
</feature>
<keyword evidence="6" id="KW-0963">Cytoplasm</keyword>
<dbReference type="OrthoDB" id="9802969at2"/>
<protein>
    <recommendedName>
        <fullName evidence="3 6">L-lactate dehydrogenase</fullName>
        <shortName evidence="6">L-LDH</shortName>
        <ecNumber evidence="3 6">1.1.1.27</ecNumber>
    </recommendedName>
</protein>
<feature type="binding site" evidence="6">
    <location>
        <position position="67"/>
    </location>
    <ligand>
        <name>NAD(+)</name>
        <dbReference type="ChEBI" id="CHEBI:57540"/>
    </ligand>
</feature>
<feature type="binding site" evidence="8">
    <location>
        <position position="153"/>
    </location>
    <ligand>
        <name>substrate</name>
    </ligand>
</feature>
<feature type="binding site" evidence="6">
    <location>
        <position position="41"/>
    </location>
    <ligand>
        <name>NAD(+)</name>
        <dbReference type="ChEBI" id="CHEBI:57540"/>
    </ligand>
</feature>
<reference evidence="12 13" key="1">
    <citation type="journal article" date="2014" name="Genome Announc.">
        <title>Genome Sequence of Youngiibacter fragilis, the Type Strain of the Genus Youngiibacter.</title>
        <authorList>
            <person name="Wawrik C.B."/>
            <person name="Callaghan A.V."/>
            <person name="Stamps B.W."/>
            <person name="Wawrik B."/>
        </authorList>
    </citation>
    <scope>NUCLEOTIDE SEQUENCE [LARGE SCALE GENOMIC DNA]</scope>
    <source>
        <strain evidence="12 13">232.1</strain>
    </source>
</reference>
<dbReference type="InterPro" id="IPR011304">
    <property type="entry name" value="L-lactate_DH"/>
</dbReference>
<evidence type="ECO:0000256" key="5">
    <source>
        <dbReference type="ARBA" id="ARBA00023027"/>
    </source>
</evidence>
<feature type="binding site" evidence="8">
    <location>
        <position position="122"/>
    </location>
    <ligand>
        <name>substrate</name>
    </ligand>
</feature>
<dbReference type="PANTHER" id="PTHR43128">
    <property type="entry name" value="L-2-HYDROXYCARBOXYLATE DEHYDROGENASE (NAD(P)(+))"/>
    <property type="match status" value="1"/>
</dbReference>
<feature type="binding site" evidence="6">
    <location>
        <position position="15"/>
    </location>
    <ligand>
        <name>NAD(+)</name>
        <dbReference type="ChEBI" id="CHEBI:57540"/>
    </ligand>
</feature>
<dbReference type="STRING" id="994573.T472_0206420"/>
<dbReference type="Gene3D" id="3.90.110.10">
    <property type="entry name" value="Lactate dehydrogenase/glycoside hydrolase, family 4, C-terminal"/>
    <property type="match status" value="1"/>
</dbReference>
<evidence type="ECO:0000256" key="1">
    <source>
        <dbReference type="ARBA" id="ARBA00004843"/>
    </source>
</evidence>
<dbReference type="CDD" id="cd05291">
    <property type="entry name" value="HicDH_like"/>
    <property type="match status" value="1"/>
</dbReference>
<dbReference type="EC" id="1.1.1.27" evidence="3 6"/>
<dbReference type="PROSITE" id="PS00064">
    <property type="entry name" value="L_LDH"/>
    <property type="match status" value="1"/>
</dbReference>
<dbReference type="EMBL" id="AXUN02000113">
    <property type="protein sequence ID" value="ETA81435.1"/>
    <property type="molecule type" value="Genomic_DNA"/>
</dbReference>
<comment type="similarity">
    <text evidence="2 6">Belongs to the LDH/MDH superfamily. LDH family.</text>
</comment>
<comment type="pathway">
    <text evidence="1 6">Fermentation; pyruvate fermentation to lactate; (S)-lactate from pyruvate: step 1/1.</text>
</comment>
<evidence type="ECO:0000313" key="12">
    <source>
        <dbReference type="EMBL" id="ETA81435.1"/>
    </source>
</evidence>
<evidence type="ECO:0000256" key="4">
    <source>
        <dbReference type="ARBA" id="ARBA00023002"/>
    </source>
</evidence>
<dbReference type="NCBIfam" id="TIGR01771">
    <property type="entry name" value="L-LDH-NAD"/>
    <property type="match status" value="1"/>
</dbReference>
<evidence type="ECO:0000256" key="6">
    <source>
        <dbReference type="HAMAP-Rule" id="MF_00488"/>
    </source>
</evidence>
<feature type="domain" description="Lactate/malate dehydrogenase N-terminal" evidence="10">
    <location>
        <begin position="6"/>
        <end position="144"/>
    </location>
</feature>
<comment type="function">
    <text evidence="6">Catalyzes the conversion of lactate to pyruvate.</text>
</comment>
<evidence type="ECO:0000259" key="10">
    <source>
        <dbReference type="Pfam" id="PF00056"/>
    </source>
</evidence>
<comment type="catalytic activity">
    <reaction evidence="6">
        <text>(S)-lactate + NAD(+) = pyruvate + NADH + H(+)</text>
        <dbReference type="Rhea" id="RHEA:23444"/>
        <dbReference type="ChEBI" id="CHEBI:15361"/>
        <dbReference type="ChEBI" id="CHEBI:15378"/>
        <dbReference type="ChEBI" id="CHEBI:16651"/>
        <dbReference type="ChEBI" id="CHEBI:57540"/>
        <dbReference type="ChEBI" id="CHEBI:57945"/>
        <dbReference type="EC" id="1.1.1.27"/>
    </reaction>
</comment>
<comment type="caution">
    <text evidence="6">Lacks conserved residue(s) required for the propagation of feature annotation.</text>
</comment>
<dbReference type="PIRSF" id="PIRSF000102">
    <property type="entry name" value="Lac_mal_DH"/>
    <property type="match status" value="1"/>
</dbReference>
<dbReference type="InterPro" id="IPR018177">
    <property type="entry name" value="L-lactate_DH_AS"/>
</dbReference>
<evidence type="ECO:0000259" key="11">
    <source>
        <dbReference type="Pfam" id="PF02866"/>
    </source>
</evidence>
<dbReference type="InterPro" id="IPR001557">
    <property type="entry name" value="L-lactate/malate_DH"/>
</dbReference>
<comment type="subunit">
    <text evidence="6">Homotetramer.</text>
</comment>
<evidence type="ECO:0000256" key="8">
    <source>
        <dbReference type="PIRSR" id="PIRSR000102-2"/>
    </source>
</evidence>
<feature type="binding site" evidence="6 8">
    <location>
        <position position="90"/>
    </location>
    <ligand>
        <name>substrate</name>
    </ligand>
</feature>
<accession>V7I5B5</accession>
<dbReference type="InterPro" id="IPR036291">
    <property type="entry name" value="NAD(P)-bd_dom_sf"/>
</dbReference>
<keyword evidence="4 6" id="KW-0560">Oxidoreductase</keyword>
<dbReference type="SUPFAM" id="SSF51735">
    <property type="entry name" value="NAD(P)-binding Rossmann-fold domains"/>
    <property type="match status" value="1"/>
</dbReference>
<dbReference type="eggNOG" id="COG0039">
    <property type="taxonomic scope" value="Bacteria"/>
</dbReference>
<dbReference type="GO" id="GO:0006089">
    <property type="term" value="P:lactate metabolic process"/>
    <property type="evidence" value="ECO:0007669"/>
    <property type="project" value="TreeGrafter"/>
</dbReference>
<feature type="binding site" evidence="8">
    <location>
        <position position="84"/>
    </location>
    <ligand>
        <name>substrate</name>
    </ligand>
</feature>